<accession>A0A060ZFB5</accession>
<evidence type="ECO:0000313" key="2">
    <source>
        <dbReference type="EMBL" id="CDR04526.1"/>
    </source>
</evidence>
<reference evidence="3 4" key="2">
    <citation type="submission" date="2021-03" db="EMBL/GenBank/DDBJ databases">
        <title>Genomic Encyclopedia of Type Strains, Phase IV (KMG-IV): sequencing the most valuable type-strain genomes for metagenomic binning, comparative biology and taxonomic classification.</title>
        <authorList>
            <person name="Goeker M."/>
        </authorList>
    </citation>
    <scope>NUCLEOTIDE SEQUENCE [LARGE SCALE GENOMIC DNA]</scope>
    <source>
        <strain evidence="3 4">DSM 41954</strain>
    </source>
</reference>
<organism evidence="2">
    <name type="scientific">Streptomyces iranensis</name>
    <dbReference type="NCBI Taxonomy" id="576784"/>
    <lineage>
        <taxon>Bacteria</taxon>
        <taxon>Bacillati</taxon>
        <taxon>Actinomycetota</taxon>
        <taxon>Actinomycetes</taxon>
        <taxon>Kitasatosporales</taxon>
        <taxon>Streptomycetaceae</taxon>
        <taxon>Streptomyces</taxon>
        <taxon>Streptomyces violaceusniger group</taxon>
    </lineage>
</organism>
<sequence length="152" mass="16840">MALLDDTSEGRAQCWRALAALHTRIDTRIERALRATCRLGLKEYTVLDVLSREEEWRMYQLAAVIALSPSATTRLVDRMEQQGLLVRHLCPTDRRGISTEASEAGRDLLAAARPVHDAALCEALEEASALPGSAPLVRLLDTWAPQVKRGRP</sequence>
<dbReference type="AlphaFoldDB" id="A0A060ZFB5"/>
<dbReference type="HOGENOM" id="CLU_083287_2_4_11"/>
<reference evidence="2" key="1">
    <citation type="submission" date="2014-05" db="EMBL/GenBank/DDBJ databases">
        <authorList>
            <person name="Horn Fabian"/>
        </authorList>
    </citation>
    <scope>NUCLEOTIDE SEQUENCE</scope>
</reference>
<dbReference type="PANTHER" id="PTHR33164:SF99">
    <property type="entry name" value="MARR FAMILY REGULATORY PROTEIN"/>
    <property type="match status" value="1"/>
</dbReference>
<dbReference type="Proteomes" id="UP000756710">
    <property type="component" value="Unassembled WGS sequence"/>
</dbReference>
<dbReference type="SUPFAM" id="SSF46785">
    <property type="entry name" value="Winged helix' DNA-binding domain"/>
    <property type="match status" value="1"/>
</dbReference>
<evidence type="ECO:0000313" key="4">
    <source>
        <dbReference type="Proteomes" id="UP000756710"/>
    </source>
</evidence>
<evidence type="ECO:0000259" key="1">
    <source>
        <dbReference type="PROSITE" id="PS50995"/>
    </source>
</evidence>
<dbReference type="SMART" id="SM00347">
    <property type="entry name" value="HTH_MARR"/>
    <property type="match status" value="1"/>
</dbReference>
<dbReference type="GO" id="GO:0006950">
    <property type="term" value="P:response to stress"/>
    <property type="evidence" value="ECO:0007669"/>
    <property type="project" value="TreeGrafter"/>
</dbReference>
<proteinExistence type="predicted"/>
<protein>
    <submittedName>
        <fullName evidence="2 3">MarR family transcriptional regulator</fullName>
    </submittedName>
</protein>
<keyword evidence="3" id="KW-0238">DNA-binding</keyword>
<dbReference type="InterPro" id="IPR036388">
    <property type="entry name" value="WH-like_DNA-bd_sf"/>
</dbReference>
<dbReference type="EMBL" id="LK022848">
    <property type="protein sequence ID" value="CDR04526.1"/>
    <property type="molecule type" value="Genomic_DNA"/>
</dbReference>
<feature type="domain" description="HTH marR-type" evidence="1">
    <location>
        <begin position="11"/>
        <end position="145"/>
    </location>
</feature>
<dbReference type="Gene3D" id="1.10.10.10">
    <property type="entry name" value="Winged helix-like DNA-binding domain superfamily/Winged helix DNA-binding domain"/>
    <property type="match status" value="1"/>
</dbReference>
<gene>
    <name evidence="3" type="ORF">J2Z30_003709</name>
    <name evidence="2" type="ORF">SIRAN1702</name>
</gene>
<dbReference type="GO" id="GO:0003700">
    <property type="term" value="F:DNA-binding transcription factor activity"/>
    <property type="evidence" value="ECO:0007669"/>
    <property type="project" value="InterPro"/>
</dbReference>
<keyword evidence="4" id="KW-1185">Reference proteome</keyword>
<dbReference type="PANTHER" id="PTHR33164">
    <property type="entry name" value="TRANSCRIPTIONAL REGULATOR, MARR FAMILY"/>
    <property type="match status" value="1"/>
</dbReference>
<dbReference type="InterPro" id="IPR039422">
    <property type="entry name" value="MarR/SlyA-like"/>
</dbReference>
<name>A0A060ZFB5_9ACTN</name>
<evidence type="ECO:0000313" key="3">
    <source>
        <dbReference type="EMBL" id="MBP2062690.1"/>
    </source>
</evidence>
<dbReference type="PROSITE" id="PS50995">
    <property type="entry name" value="HTH_MARR_2"/>
    <property type="match status" value="1"/>
</dbReference>
<dbReference type="EMBL" id="JAGGLR010000009">
    <property type="protein sequence ID" value="MBP2062690.1"/>
    <property type="molecule type" value="Genomic_DNA"/>
</dbReference>
<dbReference type="RefSeq" id="WP_044568179.1">
    <property type="nucleotide sequence ID" value="NZ_BAABDR010000025.1"/>
</dbReference>
<dbReference type="InterPro" id="IPR036390">
    <property type="entry name" value="WH_DNA-bd_sf"/>
</dbReference>
<dbReference type="Pfam" id="PF01047">
    <property type="entry name" value="MarR"/>
    <property type="match status" value="1"/>
</dbReference>
<dbReference type="GO" id="GO:0003677">
    <property type="term" value="F:DNA binding"/>
    <property type="evidence" value="ECO:0007669"/>
    <property type="project" value="UniProtKB-KW"/>
</dbReference>
<dbReference type="InterPro" id="IPR000835">
    <property type="entry name" value="HTH_MarR-typ"/>
</dbReference>